<comment type="subunit">
    <text evidence="18">Isoform alpha: parallel homodimer or heterodimer and also heterotetramer. Interacts directly with PPP1R12A. Non-covalent dimer of dimer of PRKG1-PRKG1 and PPP1R12A-PPP1R12A. This interaction targets PRKG1 to stress fibers to mediate smooth muscle cell relaxation and vasodilation in responses to rises in cGMP. Isoform beta: antiparallel homodimer. Part of cGMP kinase signaling complex at least composed of ACTA2/alpha-actin, CNN1/calponin H1, PLN/phospholamban, PRKG1 and ITPR1. Interacts with IRAG1. Forms a stable complex with ITPR1, IRAG1, and isoform beta of PRKG1. Interacts with TRPC7 (via ankyrin repeat domain). Isoform alpha interacts with RGS2. Interacts with GTF2I.</text>
</comment>
<comment type="catalytic activity">
    <reaction evidence="17">
        <text>L-seryl-[protein] + ATP = O-phospho-L-seryl-[protein] + ADP + H(+)</text>
        <dbReference type="Rhea" id="RHEA:17989"/>
        <dbReference type="Rhea" id="RHEA-COMP:9863"/>
        <dbReference type="Rhea" id="RHEA-COMP:11604"/>
        <dbReference type="ChEBI" id="CHEBI:15378"/>
        <dbReference type="ChEBI" id="CHEBI:29999"/>
        <dbReference type="ChEBI" id="CHEBI:30616"/>
        <dbReference type="ChEBI" id="CHEBI:83421"/>
        <dbReference type="ChEBI" id="CHEBI:456216"/>
        <dbReference type="EC" id="2.7.11.12"/>
    </reaction>
</comment>
<keyword evidence="29" id="KW-1185">Reference proteome</keyword>
<evidence type="ECO:0000256" key="6">
    <source>
        <dbReference type="ARBA" id="ARBA00022535"/>
    </source>
</evidence>
<keyword evidence="12" id="KW-0007">Acetylation</keyword>
<evidence type="ECO:0000256" key="23">
    <source>
        <dbReference type="SAM" id="Coils"/>
    </source>
</evidence>
<dbReference type="SMART" id="SM00220">
    <property type="entry name" value="S_TKc"/>
    <property type="match status" value="1"/>
</dbReference>
<evidence type="ECO:0000256" key="21">
    <source>
        <dbReference type="PIRSR" id="PIRSR000559-2"/>
    </source>
</evidence>
<evidence type="ECO:0000256" key="17">
    <source>
        <dbReference type="ARBA" id="ARBA00047462"/>
    </source>
</evidence>
<evidence type="ECO:0000313" key="28">
    <source>
        <dbReference type="Ensembl" id="ENSAMXP00000028843.1"/>
    </source>
</evidence>
<evidence type="ECO:0000256" key="16">
    <source>
        <dbReference type="ARBA" id="ARBA00047298"/>
    </source>
</evidence>
<reference evidence="29" key="2">
    <citation type="journal article" date="2014" name="Nat. Commun.">
        <title>The cavefish genome reveals candidate genes for eye loss.</title>
        <authorList>
            <person name="McGaugh S.E."/>
            <person name="Gross J.B."/>
            <person name="Aken B."/>
            <person name="Blin M."/>
            <person name="Borowsky R."/>
            <person name="Chalopin D."/>
            <person name="Hinaux H."/>
            <person name="Jeffery W.R."/>
            <person name="Keene A."/>
            <person name="Ma L."/>
            <person name="Minx P."/>
            <person name="Murphy D."/>
            <person name="O'Quin K.E."/>
            <person name="Retaux S."/>
            <person name="Rohner N."/>
            <person name="Searle S.M."/>
            <person name="Stahl B.A."/>
            <person name="Tabin C."/>
            <person name="Volff J.N."/>
            <person name="Yoshizawa M."/>
            <person name="Warren W.C."/>
        </authorList>
    </citation>
    <scope>NUCLEOTIDE SEQUENCE [LARGE SCALE GENOMIC DNA]</scope>
    <source>
        <strain evidence="29">female</strain>
    </source>
</reference>
<dbReference type="InterPro" id="IPR031831">
    <property type="entry name" value="PKcGMP_CC"/>
</dbReference>
<feature type="binding site" evidence="21">
    <location>
        <begin position="355"/>
        <end position="363"/>
    </location>
    <ligand>
        <name>ATP</name>
        <dbReference type="ChEBI" id="CHEBI:30616"/>
    </ligand>
</feature>
<dbReference type="STRING" id="7994.ENSAMXP00000028843"/>
<dbReference type="Gene3D" id="1.10.510.10">
    <property type="entry name" value="Transferase(Phosphotransferase) domain 1"/>
    <property type="match status" value="1"/>
</dbReference>
<dbReference type="InterPro" id="IPR018488">
    <property type="entry name" value="cNMP-bd_CS"/>
</dbReference>
<dbReference type="InterPro" id="IPR014710">
    <property type="entry name" value="RmlC-like_jellyroll"/>
</dbReference>
<evidence type="ECO:0000256" key="9">
    <source>
        <dbReference type="ARBA" id="ARBA00022741"/>
    </source>
</evidence>
<feature type="domain" description="Cyclic nucleotide-binding" evidence="26">
    <location>
        <begin position="102"/>
        <end position="207"/>
    </location>
</feature>
<dbReference type="GO" id="GO:0005737">
    <property type="term" value="C:cytoplasm"/>
    <property type="evidence" value="ECO:0007669"/>
    <property type="project" value="UniProtKB-SubCell"/>
</dbReference>
<dbReference type="Gene3D" id="3.30.200.20">
    <property type="entry name" value="Phosphorylase Kinase, domain 1"/>
    <property type="match status" value="1"/>
</dbReference>
<evidence type="ECO:0000256" key="3">
    <source>
        <dbReference type="ARBA" id="ARBA00022490"/>
    </source>
</evidence>
<dbReference type="PROSITE" id="PS00889">
    <property type="entry name" value="CNMP_BINDING_2"/>
    <property type="match status" value="2"/>
</dbReference>
<dbReference type="SMART" id="SM00100">
    <property type="entry name" value="cNMP"/>
    <property type="match status" value="2"/>
</dbReference>
<evidence type="ECO:0000256" key="8">
    <source>
        <dbReference type="ARBA" id="ARBA00022679"/>
    </source>
</evidence>
<evidence type="ECO:0000256" key="7">
    <source>
        <dbReference type="ARBA" id="ARBA00022553"/>
    </source>
</evidence>
<dbReference type="SUPFAM" id="SSF56112">
    <property type="entry name" value="Protein kinase-like (PK-like)"/>
    <property type="match status" value="1"/>
</dbReference>
<dbReference type="InterPro" id="IPR002374">
    <property type="entry name" value="cGMP_dep_kinase"/>
</dbReference>
<protein>
    <recommendedName>
        <fullName evidence="19">cGMP-dependent protein kinase</fullName>
        <ecNumber evidence="19">2.7.11.12</ecNumber>
    </recommendedName>
</protein>
<dbReference type="CDD" id="cd00038">
    <property type="entry name" value="CAP_ED"/>
    <property type="match status" value="2"/>
</dbReference>
<reference evidence="28" key="3">
    <citation type="submission" date="2025-08" db="UniProtKB">
        <authorList>
            <consortium name="Ensembl"/>
        </authorList>
    </citation>
    <scope>IDENTIFICATION</scope>
</reference>
<dbReference type="InterPro" id="IPR018490">
    <property type="entry name" value="cNMP-bd_dom_sf"/>
</dbReference>
<dbReference type="InterPro" id="IPR017441">
    <property type="entry name" value="Protein_kinase_ATP_BS"/>
</dbReference>
<dbReference type="FunFam" id="1.20.5.490:FF:000006">
    <property type="entry name" value="cGMP-dependent protein kinase 1"/>
    <property type="match status" value="1"/>
</dbReference>
<keyword evidence="5" id="KW-0021">Allosteric enzyme</keyword>
<evidence type="ECO:0000256" key="10">
    <source>
        <dbReference type="ARBA" id="ARBA00022777"/>
    </source>
</evidence>
<feature type="domain" description="AGC-kinase C-terminal" evidence="27">
    <location>
        <begin position="609"/>
        <end position="660"/>
    </location>
</feature>
<name>A0A3B1IFW6_ASTMX</name>
<organism evidence="28 29">
    <name type="scientific">Astyanax mexicanus</name>
    <name type="common">Blind cave fish</name>
    <name type="synonym">Astyanax fasciatus mexicanus</name>
    <dbReference type="NCBI Taxonomy" id="7994"/>
    <lineage>
        <taxon>Eukaryota</taxon>
        <taxon>Metazoa</taxon>
        <taxon>Chordata</taxon>
        <taxon>Craniata</taxon>
        <taxon>Vertebrata</taxon>
        <taxon>Euteleostomi</taxon>
        <taxon>Actinopterygii</taxon>
        <taxon>Neopterygii</taxon>
        <taxon>Teleostei</taxon>
        <taxon>Ostariophysi</taxon>
        <taxon>Characiformes</taxon>
        <taxon>Characoidei</taxon>
        <taxon>Acestrorhamphidae</taxon>
        <taxon>Acestrorhamphinae</taxon>
        <taxon>Astyanax</taxon>
    </lineage>
</organism>
<dbReference type="PROSITE" id="PS00107">
    <property type="entry name" value="PROTEIN_KINASE_ATP"/>
    <property type="match status" value="1"/>
</dbReference>
<dbReference type="InParanoid" id="A0A3B1IFW6"/>
<evidence type="ECO:0000256" key="20">
    <source>
        <dbReference type="PIRSR" id="PIRSR000559-1"/>
    </source>
</evidence>
<dbReference type="Pfam" id="PF00027">
    <property type="entry name" value="cNMP_binding"/>
    <property type="match status" value="2"/>
</dbReference>
<evidence type="ECO:0000256" key="18">
    <source>
        <dbReference type="ARBA" id="ARBA00065050"/>
    </source>
</evidence>
<evidence type="ECO:0000256" key="15">
    <source>
        <dbReference type="ARBA" id="ARBA00023157"/>
    </source>
</evidence>
<dbReference type="Ensembl" id="ENSAMXT00000031847.1">
    <property type="protein sequence ID" value="ENSAMXP00000028843.1"/>
    <property type="gene ID" value="ENSAMXG00000034003.1"/>
</dbReference>
<dbReference type="Bgee" id="ENSAMXG00000034003">
    <property type="expression patterns" value="Expressed in muscle tissue and 13 other cell types or tissues"/>
</dbReference>
<dbReference type="Gene3D" id="2.60.120.10">
    <property type="entry name" value="Jelly Rolls"/>
    <property type="match status" value="2"/>
</dbReference>
<evidence type="ECO:0000313" key="29">
    <source>
        <dbReference type="Proteomes" id="UP000018467"/>
    </source>
</evidence>
<evidence type="ECO:0000256" key="2">
    <source>
        <dbReference type="ARBA" id="ARBA00006352"/>
    </source>
</evidence>
<evidence type="ECO:0000256" key="1">
    <source>
        <dbReference type="ARBA" id="ARBA00004496"/>
    </source>
</evidence>
<feature type="region of interest" description="Disordered" evidence="24">
    <location>
        <begin position="622"/>
        <end position="660"/>
    </location>
</feature>
<feature type="compositionally biased region" description="Acidic residues" evidence="24">
    <location>
        <begin position="641"/>
        <end position="650"/>
    </location>
</feature>
<dbReference type="CDD" id="cd05572">
    <property type="entry name" value="STKc_cGK"/>
    <property type="match status" value="1"/>
</dbReference>
<comment type="catalytic activity">
    <reaction evidence="16 19">
        <text>L-threonyl-[protein] + ATP = O-phospho-L-threonyl-[protein] + ADP + H(+)</text>
        <dbReference type="Rhea" id="RHEA:46608"/>
        <dbReference type="Rhea" id="RHEA-COMP:11060"/>
        <dbReference type="Rhea" id="RHEA-COMP:11605"/>
        <dbReference type="ChEBI" id="CHEBI:15378"/>
        <dbReference type="ChEBI" id="CHEBI:30013"/>
        <dbReference type="ChEBI" id="CHEBI:30616"/>
        <dbReference type="ChEBI" id="CHEBI:61977"/>
        <dbReference type="ChEBI" id="CHEBI:456216"/>
        <dbReference type="EC" id="2.7.11.12"/>
    </reaction>
</comment>
<comment type="subcellular location">
    <subcellularLocation>
        <location evidence="1">Cytoplasm</location>
    </subcellularLocation>
</comment>
<keyword evidence="3" id="KW-0963">Cytoplasm</keyword>
<keyword evidence="8 19" id="KW-0808">Transferase</keyword>
<dbReference type="SUPFAM" id="SSF51206">
    <property type="entry name" value="cAMP-binding domain-like"/>
    <property type="match status" value="2"/>
</dbReference>
<evidence type="ECO:0000256" key="22">
    <source>
        <dbReference type="PROSITE-ProRule" id="PRU10141"/>
    </source>
</evidence>
<dbReference type="PANTHER" id="PTHR24353">
    <property type="entry name" value="CYCLIC NUCLEOTIDE-DEPENDENT PROTEIN KINASE"/>
    <property type="match status" value="1"/>
</dbReference>
<reference evidence="28" key="4">
    <citation type="submission" date="2025-09" db="UniProtKB">
        <authorList>
            <consortium name="Ensembl"/>
        </authorList>
    </citation>
    <scope>IDENTIFICATION</scope>
</reference>
<evidence type="ECO:0000256" key="14">
    <source>
        <dbReference type="ARBA" id="ARBA00023054"/>
    </source>
</evidence>
<dbReference type="PROSITE" id="PS00888">
    <property type="entry name" value="CNMP_BINDING_1"/>
    <property type="match status" value="2"/>
</dbReference>
<evidence type="ECO:0000259" key="27">
    <source>
        <dbReference type="PROSITE" id="PS51285"/>
    </source>
</evidence>
<feature type="domain" description="Cyclic nucleotide-binding" evidence="26">
    <location>
        <begin position="210"/>
        <end position="331"/>
    </location>
</feature>
<feature type="binding site" evidence="21 22">
    <location>
        <position position="379"/>
    </location>
    <ligand>
        <name>ATP</name>
        <dbReference type="ChEBI" id="CHEBI:30616"/>
    </ligand>
</feature>
<dbReference type="GO" id="GO:0030553">
    <property type="term" value="F:cGMP binding"/>
    <property type="evidence" value="ECO:0007669"/>
    <property type="project" value="UniProtKB-KW"/>
</dbReference>
<dbReference type="GO" id="GO:0004692">
    <property type="term" value="F:cGMP-dependent protein kinase activity"/>
    <property type="evidence" value="ECO:0007669"/>
    <property type="project" value="UniProtKB-EC"/>
</dbReference>
<sequence length="660" mass="74901">MRKMEEDLARLLLLKEERIREMELRLAEKEEEIAELKRKLHKCQSVLPSAPLMGPRTRRAQGISAEPQPFTSFQQLTSEALRKHAKSDRSKELIKEAILDNDFMKNLELSQIQEIESCIIKEGDVGSLVYVMEDGKVEVTKEGMKLCTMGPGKVFGELAILYNCTRTATVQTLTNVKLWAIDRQCFQTIMMRTGLIKHAEYMEFLKSVPTFQGLAEEILSKLADVLEETHYDDGEYIIRQGARGDTFFIISKGKVNVTREDSPSDTPVYLRALGKGDWFGEKALQGEDIRTANVIAADAVTCLVIDRDSFKHLIGGLDDVSSKGYEDAGAKAKYEAENAFFSNLKLADFNIIDTLGVGGFGRVELVQLKSEETKTFAMKILKKRHIVDTRQQEHIRSEKHIMQEAHSDFIVRLYRTFKDSKYLYMLMEACLGGELWTILRDRGSFEDSTTRFYTACVVEAFAYLHSKGIIYRDLKPENLILDHRGYAKLVDFGFAKKIGFGKKTWTFCGTPEYVAPEIILNKGHDISADYWSLGILMYELLTGSPPFSGPDPMKTYNIILRGIDMIEFPKKITKNAANLIKKLCRDNPSERLGNLKNGVKDIQKHKWFEGFNWEGLRKGTLTPPIIPDVSSPTDTSNFDSFPEDSEDPPPDDNSGWDTDF</sequence>
<dbReference type="Pfam" id="PF16808">
    <property type="entry name" value="PKcGMP_CC"/>
    <property type="match status" value="1"/>
</dbReference>
<keyword evidence="10 19" id="KW-0418">Kinase</keyword>
<dbReference type="InterPro" id="IPR000719">
    <property type="entry name" value="Prot_kinase_dom"/>
</dbReference>
<dbReference type="PROSITE" id="PS50042">
    <property type="entry name" value="CNMP_BINDING_3"/>
    <property type="match status" value="2"/>
</dbReference>
<keyword evidence="9 19" id="KW-0547">Nucleotide-binding</keyword>
<keyword evidence="4 19" id="KW-0723">Serine/threonine-protein kinase</keyword>
<dbReference type="InterPro" id="IPR008271">
    <property type="entry name" value="Ser/Thr_kinase_AS"/>
</dbReference>
<dbReference type="GO" id="GO:0005524">
    <property type="term" value="F:ATP binding"/>
    <property type="evidence" value="ECO:0007669"/>
    <property type="project" value="UniProtKB-UniRule"/>
</dbReference>
<reference evidence="29" key="1">
    <citation type="submission" date="2013-03" db="EMBL/GenBank/DDBJ databases">
        <authorList>
            <person name="Jeffery W."/>
            <person name="Warren W."/>
            <person name="Wilson R.K."/>
        </authorList>
    </citation>
    <scope>NUCLEOTIDE SEQUENCE</scope>
    <source>
        <strain evidence="29">female</strain>
    </source>
</reference>
<keyword evidence="6 19" id="KW-0140">cGMP</keyword>
<dbReference type="PROSITE" id="PS51285">
    <property type="entry name" value="AGC_KINASE_CTER"/>
    <property type="match status" value="1"/>
</dbReference>
<dbReference type="SMART" id="SM00133">
    <property type="entry name" value="S_TK_X"/>
    <property type="match status" value="1"/>
</dbReference>
<dbReference type="GO" id="GO:0106310">
    <property type="term" value="F:protein serine kinase activity"/>
    <property type="evidence" value="ECO:0007669"/>
    <property type="project" value="RHEA"/>
</dbReference>
<feature type="domain" description="Protein kinase" evidence="25">
    <location>
        <begin position="349"/>
        <end position="608"/>
    </location>
</feature>
<dbReference type="AlphaFoldDB" id="A0A3B1IFW6"/>
<evidence type="ECO:0000256" key="13">
    <source>
        <dbReference type="ARBA" id="ARBA00022992"/>
    </source>
</evidence>
<dbReference type="FunFam" id="3.30.200.20:FF:000005">
    <property type="entry name" value="cAMP-dependent protein kinase catalytic subunit"/>
    <property type="match status" value="1"/>
</dbReference>
<evidence type="ECO:0000256" key="5">
    <source>
        <dbReference type="ARBA" id="ARBA00022533"/>
    </source>
</evidence>
<dbReference type="PANTHER" id="PTHR24353:SF68">
    <property type="match status" value="1"/>
</dbReference>
<dbReference type="Gene3D" id="1.20.5.490">
    <property type="entry name" value="Single helix bin"/>
    <property type="match status" value="1"/>
</dbReference>
<dbReference type="CDD" id="cd12085">
    <property type="entry name" value="DD_cGKI-alpha"/>
    <property type="match status" value="1"/>
</dbReference>
<dbReference type="PROSITE" id="PS00108">
    <property type="entry name" value="PROTEIN_KINASE_ST"/>
    <property type="match status" value="1"/>
</dbReference>
<dbReference type="GeneTree" id="ENSGT00940000154704"/>
<evidence type="ECO:0000256" key="24">
    <source>
        <dbReference type="SAM" id="MobiDB-lite"/>
    </source>
</evidence>
<proteinExistence type="inferred from homology"/>
<dbReference type="InterPro" id="IPR011009">
    <property type="entry name" value="Kinase-like_dom_sf"/>
</dbReference>
<dbReference type="FunFam" id="1.10.510.10:FF:000096">
    <property type="entry name" value="cGMP-dependent protein kinase"/>
    <property type="match status" value="1"/>
</dbReference>
<keyword evidence="15" id="KW-1015">Disulfide bond</keyword>
<dbReference type="PRINTS" id="PR00104">
    <property type="entry name" value="CGMPKINASE"/>
</dbReference>
<evidence type="ECO:0000256" key="19">
    <source>
        <dbReference type="PIRNR" id="PIRNR000559"/>
    </source>
</evidence>
<evidence type="ECO:0000259" key="25">
    <source>
        <dbReference type="PROSITE" id="PS50011"/>
    </source>
</evidence>
<feature type="coiled-coil region" evidence="23">
    <location>
        <begin position="1"/>
        <end position="46"/>
    </location>
</feature>
<evidence type="ECO:0000256" key="4">
    <source>
        <dbReference type="ARBA" id="ARBA00022527"/>
    </source>
</evidence>
<dbReference type="InterPro" id="IPR035014">
    <property type="entry name" value="STKc_cGK"/>
</dbReference>
<keyword evidence="13 19" id="KW-0142">cGMP-binding</keyword>
<keyword evidence="11 19" id="KW-0067">ATP-binding</keyword>
<dbReference type="FunFam" id="2.60.120.10:FF:000037">
    <property type="entry name" value="cGMP-dependent protein kinase"/>
    <property type="match status" value="1"/>
</dbReference>
<evidence type="ECO:0000256" key="12">
    <source>
        <dbReference type="ARBA" id="ARBA00022990"/>
    </source>
</evidence>
<keyword evidence="7" id="KW-0597">Phosphoprotein</keyword>
<accession>A0A3B1IFW6</accession>
<dbReference type="EC" id="2.7.11.12" evidence="19"/>
<evidence type="ECO:0000259" key="26">
    <source>
        <dbReference type="PROSITE" id="PS50042"/>
    </source>
</evidence>
<feature type="active site" description="Proton acceptor" evidence="20">
    <location>
        <position position="473"/>
    </location>
</feature>
<dbReference type="FunFam" id="2.60.120.10:FF:000035">
    <property type="entry name" value="cGMP-dependent protein kinase"/>
    <property type="match status" value="1"/>
</dbReference>
<comment type="similarity">
    <text evidence="2 19">Belongs to the protein kinase superfamily. AGC Ser/Thr protein kinase family. cGMP subfamily.</text>
</comment>
<dbReference type="Proteomes" id="UP000018467">
    <property type="component" value="Unassembled WGS sequence"/>
</dbReference>
<keyword evidence="14 23" id="KW-0175">Coiled coil</keyword>
<dbReference type="Pfam" id="PF00069">
    <property type="entry name" value="Pkinase"/>
    <property type="match status" value="1"/>
</dbReference>
<dbReference type="PIRSF" id="PIRSF000559">
    <property type="entry name" value="cGMP-dep_kinase"/>
    <property type="match status" value="1"/>
</dbReference>
<dbReference type="InterPro" id="IPR000595">
    <property type="entry name" value="cNMP-bd_dom"/>
</dbReference>
<dbReference type="InterPro" id="IPR000961">
    <property type="entry name" value="AGC-kinase_C"/>
</dbReference>
<evidence type="ECO:0000256" key="11">
    <source>
        <dbReference type="ARBA" id="ARBA00022840"/>
    </source>
</evidence>
<dbReference type="PROSITE" id="PS50011">
    <property type="entry name" value="PROTEIN_KINASE_DOM"/>
    <property type="match status" value="1"/>
</dbReference>